<evidence type="ECO:0000313" key="3">
    <source>
        <dbReference type="EMBL" id="GFH69953.1"/>
    </source>
</evidence>
<dbReference type="Proteomes" id="UP000472710">
    <property type="component" value="Unassembled WGS sequence"/>
</dbReference>
<protein>
    <recommendedName>
        <fullName evidence="2">RsiG-like domain-containing protein</fullName>
    </recommendedName>
</protein>
<dbReference type="InterPro" id="IPR055209">
    <property type="entry name" value="RsiG-like_dom"/>
</dbReference>
<feature type="compositionally biased region" description="Low complexity" evidence="1">
    <location>
        <begin position="125"/>
        <end position="135"/>
    </location>
</feature>
<feature type="region of interest" description="Disordered" evidence="1">
    <location>
        <begin position="101"/>
        <end position="149"/>
    </location>
</feature>
<gene>
    <name evidence="3" type="ORF">Sdia_07210</name>
</gene>
<accession>A0ABQ1CI57</accession>
<dbReference type="CDD" id="cd21107">
    <property type="entry name" value="RsiG"/>
    <property type="match status" value="1"/>
</dbReference>
<comment type="caution">
    <text evidence="3">The sequence shown here is derived from an EMBL/GenBank/DDBJ whole genome shotgun (WGS) entry which is preliminary data.</text>
</comment>
<feature type="compositionally biased region" description="Gly residues" evidence="1">
    <location>
        <begin position="136"/>
        <end position="148"/>
    </location>
</feature>
<reference evidence="3 4" key="1">
    <citation type="submission" date="2020-02" db="EMBL/GenBank/DDBJ databases">
        <title>Whole genome shotgun sequence of Streptomyces diastaticus subsp. diastaticus NBRC 13412.</title>
        <authorList>
            <person name="Ichikawa N."/>
            <person name="Komaki H."/>
            <person name="Tamura T."/>
        </authorList>
    </citation>
    <scope>NUCLEOTIDE SEQUENCE [LARGE SCALE GENOMIC DNA]</scope>
    <source>
        <strain evidence="3 4">NBRC 13412</strain>
    </source>
</reference>
<evidence type="ECO:0000259" key="2">
    <source>
        <dbReference type="Pfam" id="PF22802"/>
    </source>
</evidence>
<proteinExistence type="predicted"/>
<dbReference type="InterPro" id="IPR049575">
    <property type="entry name" value="RsiG-like"/>
</dbReference>
<feature type="compositionally biased region" description="Polar residues" evidence="1">
    <location>
        <begin position="1"/>
        <end position="12"/>
    </location>
</feature>
<name>A0ABQ1CI57_STRDI</name>
<feature type="domain" description="RsiG-like" evidence="2">
    <location>
        <begin position="218"/>
        <end position="278"/>
    </location>
</feature>
<dbReference type="EMBL" id="BLLN01000002">
    <property type="protein sequence ID" value="GFH69953.1"/>
    <property type="molecule type" value="Genomic_DNA"/>
</dbReference>
<feature type="domain" description="RsiG-like" evidence="2">
    <location>
        <begin position="52"/>
        <end position="106"/>
    </location>
</feature>
<dbReference type="Pfam" id="PF22802">
    <property type="entry name" value="RsiG"/>
    <property type="match status" value="2"/>
</dbReference>
<dbReference type="RefSeq" id="WP_100456456.1">
    <property type="nucleotide sequence ID" value="NZ_BLLN01000002.1"/>
</dbReference>
<sequence>MNTSSTSSTPITAGTGRLAPERRPGGVYGTARPPTQRTASPAPGAGLAATGEPTRDLVLLSLAELRTVRRTAQRDEGDLSYVRRILQGRLDILRAEAAARTAERADASRRESATDPDGDSGSGCARTAAPRPAGATGAGEGTVSGSGAGQVPARALSFGAGLTGAGRRLVVGAPVVARLSQILADAPTRHRASARHVTVSVPRGEEYRRLAAEMLSEVELSDLSALTDEELETATARLGRYEQQVSRRRQQLQRTADACGAEITRRYREGEAQVDDLLR</sequence>
<keyword evidence="4" id="KW-1185">Reference proteome</keyword>
<feature type="region of interest" description="Disordered" evidence="1">
    <location>
        <begin position="1"/>
        <end position="53"/>
    </location>
</feature>
<feature type="compositionally biased region" description="Basic and acidic residues" evidence="1">
    <location>
        <begin position="101"/>
        <end position="113"/>
    </location>
</feature>
<evidence type="ECO:0000313" key="4">
    <source>
        <dbReference type="Proteomes" id="UP000472710"/>
    </source>
</evidence>
<organism evidence="3 4">
    <name type="scientific">Streptomyces diastaticus subsp. diastaticus</name>
    <dbReference type="NCBI Taxonomy" id="68040"/>
    <lineage>
        <taxon>Bacteria</taxon>
        <taxon>Bacillati</taxon>
        <taxon>Actinomycetota</taxon>
        <taxon>Actinomycetes</taxon>
        <taxon>Kitasatosporales</taxon>
        <taxon>Streptomycetaceae</taxon>
        <taxon>Streptomyces</taxon>
        <taxon>Streptomyces diastaticus group</taxon>
    </lineage>
</organism>
<dbReference type="GeneID" id="95072589"/>
<evidence type="ECO:0000256" key="1">
    <source>
        <dbReference type="SAM" id="MobiDB-lite"/>
    </source>
</evidence>